<dbReference type="NCBIfam" id="TIGR00813">
    <property type="entry name" value="sss"/>
    <property type="match status" value="1"/>
</dbReference>
<feature type="transmembrane region" description="Helical" evidence="14">
    <location>
        <begin position="6"/>
        <end position="25"/>
    </location>
</feature>
<dbReference type="CDD" id="cd11493">
    <property type="entry name" value="SLC5sbd_NIS-like_u1"/>
    <property type="match status" value="1"/>
</dbReference>
<feature type="transmembrane region" description="Helical" evidence="14">
    <location>
        <begin position="406"/>
        <end position="426"/>
    </location>
</feature>
<evidence type="ECO:0000256" key="1">
    <source>
        <dbReference type="ARBA" id="ARBA00004651"/>
    </source>
</evidence>
<keyword evidence="4" id="KW-1003">Cell membrane</keyword>
<dbReference type="InterPro" id="IPR038377">
    <property type="entry name" value="Na/Glc_symporter_sf"/>
</dbReference>
<evidence type="ECO:0000256" key="11">
    <source>
        <dbReference type="ARBA" id="ARBA00023201"/>
    </source>
</evidence>
<dbReference type="GO" id="GO:0005886">
    <property type="term" value="C:plasma membrane"/>
    <property type="evidence" value="ECO:0007669"/>
    <property type="project" value="UniProtKB-SubCell"/>
</dbReference>
<keyword evidence="6 14" id="KW-1133">Transmembrane helix</keyword>
<keyword evidence="16" id="KW-1185">Reference proteome</keyword>
<dbReference type="InterPro" id="IPR018212">
    <property type="entry name" value="Na/solute_symporter_CS"/>
</dbReference>
<keyword evidence="9 14" id="KW-0472">Membrane</keyword>
<dbReference type="KEGG" id="pbap:Pla133_15540"/>
<evidence type="ECO:0000256" key="5">
    <source>
        <dbReference type="ARBA" id="ARBA00022692"/>
    </source>
</evidence>
<dbReference type="GO" id="GO:0098660">
    <property type="term" value="P:inorganic ion transmembrane transport"/>
    <property type="evidence" value="ECO:0007669"/>
    <property type="project" value="UniProtKB-ARBA"/>
</dbReference>
<organism evidence="15 16">
    <name type="scientific">Engelhardtia mirabilis</name>
    <dbReference type="NCBI Taxonomy" id="2528011"/>
    <lineage>
        <taxon>Bacteria</taxon>
        <taxon>Pseudomonadati</taxon>
        <taxon>Planctomycetota</taxon>
        <taxon>Planctomycetia</taxon>
        <taxon>Planctomycetia incertae sedis</taxon>
        <taxon>Engelhardtia</taxon>
    </lineage>
</organism>
<dbReference type="AlphaFoldDB" id="A0A518BHL6"/>
<feature type="transmembrane region" description="Helical" evidence="14">
    <location>
        <begin position="273"/>
        <end position="297"/>
    </location>
</feature>
<dbReference type="PANTHER" id="PTHR42985:SF47">
    <property type="entry name" value="INTEGRAL MEMBRANE TRANSPORT PROTEIN"/>
    <property type="match status" value="1"/>
</dbReference>
<evidence type="ECO:0000256" key="2">
    <source>
        <dbReference type="ARBA" id="ARBA00006434"/>
    </source>
</evidence>
<dbReference type="InterPro" id="IPR051163">
    <property type="entry name" value="Sodium:Solute_Symporter_SSF"/>
</dbReference>
<dbReference type="GO" id="GO:0006814">
    <property type="term" value="P:sodium ion transport"/>
    <property type="evidence" value="ECO:0007669"/>
    <property type="project" value="UniProtKB-KW"/>
</dbReference>
<sequence length="487" mass="51393">MTLGAIDLAVLALYMAGALVLGLWVGRGQRSVDSYLVGGRDLPWWAILGSIVATETSTATVLSVPGLAYAQGTGDLRFLQLPLGYLVGRVLITLFLLPAYFRGAIVSAYEILRERFGGSTERTASLIFLVTRNLIDGLRLFLTAIALEQVLGWPLLTCVMLIASVTIVYTAFGGMRSIVWNDCVQLVVYLLGGVAVLWVAVDGLPGGFDELARFGAETGRWRVIDPTWSLADPMVLIAGLVGGTFLTLGVHGTDQMLVQRYLSARSQRDAGRALIGSGFVVIAQFALFLVVGVALAAHESAHGVQPVSGDRALARFVVEELPRNVGLVGLILAAIFAATMSTLSSSLSASASTLVSDWIRPLCKREPEPRRLLAWTRVATVAFAALQVVVVLGAVGISRSVVTEALAVAGFSAGLLLGVFALALLVPRADQRAALVGLVAGTLCLLGVRFGLPHLGLAVAWPWYPVVGSLTVVTVGVASAALRHRDA</sequence>
<evidence type="ECO:0000256" key="10">
    <source>
        <dbReference type="ARBA" id="ARBA00023180"/>
    </source>
</evidence>
<feature type="transmembrane region" description="Helical" evidence="14">
    <location>
        <begin position="325"/>
        <end position="351"/>
    </location>
</feature>
<dbReference type="GO" id="GO:0015075">
    <property type="term" value="F:monoatomic ion transmembrane transporter activity"/>
    <property type="evidence" value="ECO:0007669"/>
    <property type="project" value="UniProtKB-ARBA"/>
</dbReference>
<dbReference type="PROSITE" id="PS00456">
    <property type="entry name" value="NA_SOLUT_SYMP_1"/>
    <property type="match status" value="1"/>
</dbReference>
<dbReference type="InterPro" id="IPR001734">
    <property type="entry name" value="Na/solute_symporter"/>
</dbReference>
<reference evidence="15 16" key="1">
    <citation type="submission" date="2019-02" db="EMBL/GenBank/DDBJ databases">
        <title>Deep-cultivation of Planctomycetes and their phenomic and genomic characterization uncovers novel biology.</title>
        <authorList>
            <person name="Wiegand S."/>
            <person name="Jogler M."/>
            <person name="Boedeker C."/>
            <person name="Pinto D."/>
            <person name="Vollmers J."/>
            <person name="Rivas-Marin E."/>
            <person name="Kohn T."/>
            <person name="Peeters S.H."/>
            <person name="Heuer A."/>
            <person name="Rast P."/>
            <person name="Oberbeckmann S."/>
            <person name="Bunk B."/>
            <person name="Jeske O."/>
            <person name="Meyerdierks A."/>
            <person name="Storesund J.E."/>
            <person name="Kallscheuer N."/>
            <person name="Luecker S."/>
            <person name="Lage O.M."/>
            <person name="Pohl T."/>
            <person name="Merkel B.J."/>
            <person name="Hornburger P."/>
            <person name="Mueller R.-W."/>
            <person name="Bruemmer F."/>
            <person name="Labrenz M."/>
            <person name="Spormann A.M."/>
            <person name="Op den Camp H."/>
            <person name="Overmann J."/>
            <person name="Amann R."/>
            <person name="Jetten M.S.M."/>
            <person name="Mascher T."/>
            <person name="Medema M.H."/>
            <person name="Devos D.P."/>
            <person name="Kaster A.-K."/>
            <person name="Ovreas L."/>
            <person name="Rohde M."/>
            <person name="Galperin M.Y."/>
            <person name="Jogler C."/>
        </authorList>
    </citation>
    <scope>NUCLEOTIDE SEQUENCE [LARGE SCALE GENOMIC DNA]</scope>
    <source>
        <strain evidence="15 16">Pla133</strain>
    </source>
</reference>
<comment type="catalytic activity">
    <reaction evidence="12">
        <text>iodide(out) + 2 Na(+)(out) = iodide(in) + 2 Na(+)(in)</text>
        <dbReference type="Rhea" id="RHEA:71207"/>
        <dbReference type="ChEBI" id="CHEBI:16382"/>
        <dbReference type="ChEBI" id="CHEBI:29101"/>
    </reaction>
</comment>
<evidence type="ECO:0000256" key="4">
    <source>
        <dbReference type="ARBA" id="ARBA00022475"/>
    </source>
</evidence>
<name>A0A518BHL6_9BACT</name>
<evidence type="ECO:0000313" key="15">
    <source>
        <dbReference type="EMBL" id="QDU66480.1"/>
    </source>
</evidence>
<evidence type="ECO:0000256" key="12">
    <source>
        <dbReference type="ARBA" id="ARBA00036099"/>
    </source>
</evidence>
<proteinExistence type="inferred from homology"/>
<keyword evidence="11" id="KW-0739">Sodium transport</keyword>
<gene>
    <name evidence="15" type="primary">sglT_1</name>
    <name evidence="15" type="ORF">Pla133_15540</name>
</gene>
<keyword evidence="10" id="KW-0325">Glycoprotein</keyword>
<evidence type="ECO:0000256" key="9">
    <source>
        <dbReference type="ARBA" id="ARBA00023136"/>
    </source>
</evidence>
<dbReference type="Gene3D" id="1.20.1730.10">
    <property type="entry name" value="Sodium/glucose cotransporter"/>
    <property type="match status" value="1"/>
</dbReference>
<feature type="transmembrane region" description="Helical" evidence="14">
    <location>
        <begin position="45"/>
        <end position="70"/>
    </location>
</feature>
<feature type="transmembrane region" description="Helical" evidence="14">
    <location>
        <begin position="90"/>
        <end position="112"/>
    </location>
</feature>
<dbReference type="GO" id="GO:0015293">
    <property type="term" value="F:symporter activity"/>
    <property type="evidence" value="ECO:0007669"/>
    <property type="project" value="TreeGrafter"/>
</dbReference>
<evidence type="ECO:0000256" key="6">
    <source>
        <dbReference type="ARBA" id="ARBA00022989"/>
    </source>
</evidence>
<feature type="transmembrane region" description="Helical" evidence="14">
    <location>
        <begin position="234"/>
        <end position="252"/>
    </location>
</feature>
<feature type="transmembrane region" description="Helical" evidence="14">
    <location>
        <begin position="184"/>
        <end position="201"/>
    </location>
</feature>
<dbReference type="PANTHER" id="PTHR42985">
    <property type="entry name" value="SODIUM-COUPLED MONOCARBOXYLATE TRANSPORTER"/>
    <property type="match status" value="1"/>
</dbReference>
<protein>
    <submittedName>
        <fullName evidence="15">Sodium/glucose cotransporter</fullName>
    </submittedName>
</protein>
<dbReference type="Pfam" id="PF00474">
    <property type="entry name" value="SSF"/>
    <property type="match status" value="1"/>
</dbReference>
<keyword evidence="3" id="KW-0813">Transport</keyword>
<dbReference type="RefSeq" id="WP_419192218.1">
    <property type="nucleotide sequence ID" value="NZ_CP036287.1"/>
</dbReference>
<comment type="subcellular location">
    <subcellularLocation>
        <location evidence="1">Cell membrane</location>
        <topology evidence="1">Multi-pass membrane protein</topology>
    </subcellularLocation>
</comment>
<evidence type="ECO:0000256" key="7">
    <source>
        <dbReference type="ARBA" id="ARBA00023053"/>
    </source>
</evidence>
<evidence type="ECO:0000256" key="8">
    <source>
        <dbReference type="ARBA" id="ARBA00023065"/>
    </source>
</evidence>
<evidence type="ECO:0000256" key="14">
    <source>
        <dbReference type="SAM" id="Phobius"/>
    </source>
</evidence>
<keyword evidence="5 14" id="KW-0812">Transmembrane</keyword>
<comment type="similarity">
    <text evidence="2 13">Belongs to the sodium:solute symporter (SSF) (TC 2.A.21) family.</text>
</comment>
<feature type="transmembrane region" description="Helical" evidence="14">
    <location>
        <begin position="153"/>
        <end position="172"/>
    </location>
</feature>
<evidence type="ECO:0000256" key="3">
    <source>
        <dbReference type="ARBA" id="ARBA00022448"/>
    </source>
</evidence>
<dbReference type="PROSITE" id="PS50283">
    <property type="entry name" value="NA_SOLUT_SYMP_3"/>
    <property type="match status" value="1"/>
</dbReference>
<feature type="transmembrane region" description="Helical" evidence="14">
    <location>
        <begin position="372"/>
        <end position="394"/>
    </location>
</feature>
<evidence type="ECO:0000256" key="13">
    <source>
        <dbReference type="RuleBase" id="RU362091"/>
    </source>
</evidence>
<dbReference type="Proteomes" id="UP000316921">
    <property type="component" value="Chromosome"/>
</dbReference>
<feature type="transmembrane region" description="Helical" evidence="14">
    <location>
        <begin position="463"/>
        <end position="482"/>
    </location>
</feature>
<accession>A0A518BHL6</accession>
<keyword evidence="7" id="KW-0915">Sodium</keyword>
<dbReference type="EMBL" id="CP036287">
    <property type="protein sequence ID" value="QDU66480.1"/>
    <property type="molecule type" value="Genomic_DNA"/>
</dbReference>
<evidence type="ECO:0000313" key="16">
    <source>
        <dbReference type="Proteomes" id="UP000316921"/>
    </source>
</evidence>
<feature type="transmembrane region" description="Helical" evidence="14">
    <location>
        <begin position="124"/>
        <end position="147"/>
    </location>
</feature>
<keyword evidence="8" id="KW-0406">Ion transport</keyword>
<feature type="transmembrane region" description="Helical" evidence="14">
    <location>
        <begin position="433"/>
        <end position="451"/>
    </location>
</feature>